<dbReference type="RefSeq" id="WP_115972482.1">
    <property type="nucleotide sequence ID" value="NZ_QNVT01000022.1"/>
</dbReference>
<dbReference type="Pfam" id="PF14103">
    <property type="entry name" value="DUF4276"/>
    <property type="match status" value="1"/>
</dbReference>
<accession>A0A3D9C580</accession>
<gene>
    <name evidence="1" type="ORF">DRF65_19825</name>
</gene>
<name>A0A3D9C580_9FLAO</name>
<sequence length="230" mass="26978">MSYQLFLAYTTEGSTDIRFLSKIFERTISDILFLYGNKDTEIVLKSYQKEGHNFVDQMIHVFKNCFIENSSEILFIHADADDISPNNTLEFKFMPLRNKLDTDEKLKAFNFVEVIPVHMTEAWMLADFVLFKDEIKTDKSKSQLNLSGNPETFKDPKKKIVDALNIINSELPKKRRNDLKIGDLYQIIGQKLDIQQLLKLESYKVFYKKTFEILKKINLINYNEVLNINL</sequence>
<dbReference type="AlphaFoldDB" id="A0A3D9C580"/>
<comment type="caution">
    <text evidence="1">The sequence shown here is derived from an EMBL/GenBank/DDBJ whole genome shotgun (WGS) entry which is preliminary data.</text>
</comment>
<keyword evidence="2" id="KW-1185">Reference proteome</keyword>
<dbReference type="InterPro" id="IPR025455">
    <property type="entry name" value="DUF4276"/>
</dbReference>
<evidence type="ECO:0000313" key="1">
    <source>
        <dbReference type="EMBL" id="REC60692.1"/>
    </source>
</evidence>
<organism evidence="1 2">
    <name type="scientific">Chryseobacterium pennae</name>
    <dbReference type="NCBI Taxonomy" id="2258962"/>
    <lineage>
        <taxon>Bacteria</taxon>
        <taxon>Pseudomonadati</taxon>
        <taxon>Bacteroidota</taxon>
        <taxon>Flavobacteriia</taxon>
        <taxon>Flavobacteriales</taxon>
        <taxon>Weeksellaceae</taxon>
        <taxon>Chryseobacterium group</taxon>
        <taxon>Chryseobacterium</taxon>
    </lineage>
</organism>
<evidence type="ECO:0008006" key="3">
    <source>
        <dbReference type="Google" id="ProtNLM"/>
    </source>
</evidence>
<reference evidence="2" key="1">
    <citation type="submission" date="2018-06" db="EMBL/GenBank/DDBJ databases">
        <authorList>
            <person name="Lum Nde A."/>
            <person name="Hugo C."/>
        </authorList>
    </citation>
    <scope>NUCLEOTIDE SEQUENCE [LARGE SCALE GENOMIC DNA]</scope>
    <source>
        <strain evidence="2">1_F178</strain>
    </source>
</reference>
<dbReference type="EMBL" id="QNVT01000022">
    <property type="protein sequence ID" value="REC60692.1"/>
    <property type="molecule type" value="Genomic_DNA"/>
</dbReference>
<proteinExistence type="predicted"/>
<dbReference type="Proteomes" id="UP000256686">
    <property type="component" value="Unassembled WGS sequence"/>
</dbReference>
<evidence type="ECO:0000313" key="2">
    <source>
        <dbReference type="Proteomes" id="UP000256686"/>
    </source>
</evidence>
<protein>
    <recommendedName>
        <fullName evidence="3">DUF4276 family protein</fullName>
    </recommendedName>
</protein>